<accession>A0A6A7AQG0</accession>
<dbReference type="PROSITE" id="PS01173">
    <property type="entry name" value="LIPASE_GDXG_HIS"/>
    <property type="match status" value="1"/>
</dbReference>
<dbReference type="Pfam" id="PF00135">
    <property type="entry name" value="COesterase"/>
    <property type="match status" value="1"/>
</dbReference>
<reference evidence="7" key="1">
    <citation type="submission" date="2020-01" db="EMBL/GenBank/DDBJ databases">
        <authorList>
            <consortium name="DOE Joint Genome Institute"/>
            <person name="Haridas S."/>
            <person name="Albert R."/>
            <person name="Binder M."/>
            <person name="Bloem J."/>
            <person name="Labutti K."/>
            <person name="Salamov A."/>
            <person name="Andreopoulos B."/>
            <person name="Baker S.E."/>
            <person name="Barry K."/>
            <person name="Bills G."/>
            <person name="Bluhm B.H."/>
            <person name="Cannon C."/>
            <person name="Castanera R."/>
            <person name="Culley D.E."/>
            <person name="Daum C."/>
            <person name="Ezra D."/>
            <person name="Gonzalez J.B."/>
            <person name="Henrissat B."/>
            <person name="Kuo A."/>
            <person name="Liang C."/>
            <person name="Lipzen A."/>
            <person name="Lutzoni F."/>
            <person name="Magnuson J."/>
            <person name="Mondo S."/>
            <person name="Nolan M."/>
            <person name="Ohm R."/>
            <person name="Pangilinan J."/>
            <person name="Park H.-J."/>
            <person name="Ramirez L."/>
            <person name="Alfaro M."/>
            <person name="Sun H."/>
            <person name="Tritt A."/>
            <person name="Yoshinaga Y."/>
            <person name="Zwiers L.-H."/>
            <person name="Turgeon B.G."/>
            <person name="Goodwin S.B."/>
            <person name="Spatafora J.W."/>
            <person name="Crous P.W."/>
            <person name="Grigoriev I.V."/>
        </authorList>
    </citation>
    <scope>NUCLEOTIDE SEQUENCE</scope>
    <source>
        <strain evidence="7">IPT5</strain>
    </source>
</reference>
<name>A0A6A7AQG0_9PLEO</name>
<dbReference type="PANTHER" id="PTHR43918:SF4">
    <property type="entry name" value="CARBOXYLIC ESTER HYDROLASE"/>
    <property type="match status" value="1"/>
</dbReference>
<comment type="similarity">
    <text evidence="1 4">Belongs to the type-B carboxylesterase/lipase family.</text>
</comment>
<dbReference type="PROSITE" id="PS00122">
    <property type="entry name" value="CARBOXYLESTERASE_B_1"/>
    <property type="match status" value="1"/>
</dbReference>
<keyword evidence="5" id="KW-1133">Transmembrane helix</keyword>
<gene>
    <name evidence="7" type="ORF">T440DRAFT_502381</name>
</gene>
<dbReference type="InterPro" id="IPR050654">
    <property type="entry name" value="AChE-related_enzymes"/>
</dbReference>
<dbReference type="Proteomes" id="UP000799423">
    <property type="component" value="Unassembled WGS sequence"/>
</dbReference>
<protein>
    <recommendedName>
        <fullName evidence="4">Carboxylic ester hydrolase</fullName>
        <ecNumber evidence="4">3.1.1.-</ecNumber>
    </recommendedName>
</protein>
<dbReference type="EMBL" id="MU006345">
    <property type="protein sequence ID" value="KAF2845536.1"/>
    <property type="molecule type" value="Genomic_DNA"/>
</dbReference>
<evidence type="ECO:0000256" key="2">
    <source>
        <dbReference type="ARBA" id="ARBA00010515"/>
    </source>
</evidence>
<dbReference type="InterPro" id="IPR029058">
    <property type="entry name" value="AB_hydrolase_fold"/>
</dbReference>
<evidence type="ECO:0000256" key="1">
    <source>
        <dbReference type="ARBA" id="ARBA00005964"/>
    </source>
</evidence>
<evidence type="ECO:0000256" key="4">
    <source>
        <dbReference type="RuleBase" id="RU361235"/>
    </source>
</evidence>
<feature type="transmembrane region" description="Helical" evidence="5">
    <location>
        <begin position="25"/>
        <end position="43"/>
    </location>
</feature>
<comment type="similarity">
    <text evidence="2">Belongs to the 'GDXG' lipolytic enzyme family.</text>
</comment>
<dbReference type="InterPro" id="IPR019826">
    <property type="entry name" value="Carboxylesterase_B_AS"/>
</dbReference>
<keyword evidence="8" id="KW-1185">Reference proteome</keyword>
<keyword evidence="5" id="KW-0472">Membrane</keyword>
<evidence type="ECO:0000313" key="8">
    <source>
        <dbReference type="Proteomes" id="UP000799423"/>
    </source>
</evidence>
<dbReference type="SUPFAM" id="SSF53474">
    <property type="entry name" value="alpha/beta-Hydrolases"/>
    <property type="match status" value="1"/>
</dbReference>
<dbReference type="InterPro" id="IPR002168">
    <property type="entry name" value="Lipase_GDXG_HIS_AS"/>
</dbReference>
<dbReference type="OrthoDB" id="408631at2759"/>
<evidence type="ECO:0000256" key="3">
    <source>
        <dbReference type="ARBA" id="ARBA00022801"/>
    </source>
</evidence>
<dbReference type="AlphaFoldDB" id="A0A6A7AQG0"/>
<evidence type="ECO:0000256" key="5">
    <source>
        <dbReference type="SAM" id="Phobius"/>
    </source>
</evidence>
<organism evidence="7 8">
    <name type="scientific">Plenodomus tracheiphilus IPT5</name>
    <dbReference type="NCBI Taxonomy" id="1408161"/>
    <lineage>
        <taxon>Eukaryota</taxon>
        <taxon>Fungi</taxon>
        <taxon>Dikarya</taxon>
        <taxon>Ascomycota</taxon>
        <taxon>Pezizomycotina</taxon>
        <taxon>Dothideomycetes</taxon>
        <taxon>Pleosporomycetidae</taxon>
        <taxon>Pleosporales</taxon>
        <taxon>Pleosporineae</taxon>
        <taxon>Leptosphaeriaceae</taxon>
        <taxon>Plenodomus</taxon>
    </lineage>
</organism>
<keyword evidence="3 4" id="KW-0378">Hydrolase</keyword>
<evidence type="ECO:0000259" key="6">
    <source>
        <dbReference type="Pfam" id="PF00135"/>
    </source>
</evidence>
<proteinExistence type="inferred from homology"/>
<dbReference type="PANTHER" id="PTHR43918">
    <property type="entry name" value="ACETYLCHOLINESTERASE"/>
    <property type="match status" value="1"/>
</dbReference>
<dbReference type="EC" id="3.1.1.-" evidence="4"/>
<keyword evidence="5" id="KW-0812">Transmembrane</keyword>
<feature type="domain" description="Carboxylesterase type B" evidence="6">
    <location>
        <begin position="67"/>
        <end position="567"/>
    </location>
</feature>
<dbReference type="Gene3D" id="3.40.50.1820">
    <property type="entry name" value="alpha/beta hydrolase"/>
    <property type="match status" value="1"/>
</dbReference>
<sequence length="594" mass="65577">MHRYPTLAEVTARIRPFSVRWLKRRLTLIVIFFITTVLLFWYFDAFGEDWRDSPDPSLPTPSDGPSVVTLPGYGSFRGTQLLKNFKKTTLLDRSVDAWLGVEYSTQPVDQDRFKPVTWPKAFDGTKDASSSGPGCFQNMYGSVGQSEACLTISVYRPSSVAMEEKLPALVFLHGGSFVVGSHQSFDGALFVAKSKQPLMVITVQYRLGALGTLPGKFMEEADLLNLGIRDQRMMLEFLQKYIGEFGGDANRITLGGQSAGGHSVGIHLFHNYGEDAGKPLFSQAILSSGSPTARAFPGVDYALYQRQVEHFMDYINCPLTSGSAALDCLHSAEADDIQFISSSLYNAHNYNLTWPWQPVSPGPLLEKRGSQSGKDGSFFKMPILISSTTDEGKMFAPQDLRSNEDFIDFWANLAPGLSKTDLAELEALYPEADPDALLGTTNYVSLHFERIAMAYGDFSYICPVQDVASRLAAAGAPVYKARFNTPNWAPIYMGVPHASDAAYFNGQEGTQYPEIAELYSAYWASFVASGDPNTYAATDAPIWEKYAGAEKNGTLLAVSPPEQGGAKMEKEGEGIRMEQCRWWRDGDRAERLNK</sequence>
<evidence type="ECO:0000313" key="7">
    <source>
        <dbReference type="EMBL" id="KAF2845536.1"/>
    </source>
</evidence>
<dbReference type="InterPro" id="IPR002018">
    <property type="entry name" value="CarbesteraseB"/>
</dbReference>
<dbReference type="GO" id="GO:0052689">
    <property type="term" value="F:carboxylic ester hydrolase activity"/>
    <property type="evidence" value="ECO:0007669"/>
    <property type="project" value="TreeGrafter"/>
</dbReference>